<feature type="compositionally biased region" description="Basic and acidic residues" evidence="1">
    <location>
        <begin position="1"/>
        <end position="10"/>
    </location>
</feature>
<dbReference type="AlphaFoldDB" id="A0A7R9JMK8"/>
<sequence>MAQHSHRDQMENSLSPSILEEVNPHLRGGRVENHFRKNHPQFTRPRYQTSISPSSAVELNTSSALANYATEAGSFSFSCKRRISSKYFCSSASEKPTLSTVTRIDNVMRSVAVTFDRYPQYL</sequence>
<protein>
    <submittedName>
        <fullName evidence="2">Uncharacterized protein</fullName>
    </submittedName>
</protein>
<evidence type="ECO:0000256" key="1">
    <source>
        <dbReference type="SAM" id="MobiDB-lite"/>
    </source>
</evidence>
<accession>A0A7R9JMK8</accession>
<organism evidence="2">
    <name type="scientific">Timema genevievae</name>
    <name type="common">Walking stick</name>
    <dbReference type="NCBI Taxonomy" id="629358"/>
    <lineage>
        <taxon>Eukaryota</taxon>
        <taxon>Metazoa</taxon>
        <taxon>Ecdysozoa</taxon>
        <taxon>Arthropoda</taxon>
        <taxon>Hexapoda</taxon>
        <taxon>Insecta</taxon>
        <taxon>Pterygota</taxon>
        <taxon>Neoptera</taxon>
        <taxon>Polyneoptera</taxon>
        <taxon>Phasmatodea</taxon>
        <taxon>Timematodea</taxon>
        <taxon>Timematoidea</taxon>
        <taxon>Timematidae</taxon>
        <taxon>Timema</taxon>
    </lineage>
</organism>
<gene>
    <name evidence="2" type="ORF">TGEB3V08_LOCUS155</name>
</gene>
<proteinExistence type="predicted"/>
<evidence type="ECO:0000313" key="2">
    <source>
        <dbReference type="EMBL" id="CAD7585662.1"/>
    </source>
</evidence>
<name>A0A7R9JMK8_TIMGE</name>
<dbReference type="EMBL" id="OE839125">
    <property type="protein sequence ID" value="CAD7585662.1"/>
    <property type="molecule type" value="Genomic_DNA"/>
</dbReference>
<reference evidence="2" key="1">
    <citation type="submission" date="2020-11" db="EMBL/GenBank/DDBJ databases">
        <authorList>
            <person name="Tran Van P."/>
        </authorList>
    </citation>
    <scope>NUCLEOTIDE SEQUENCE</scope>
</reference>
<feature type="region of interest" description="Disordered" evidence="1">
    <location>
        <begin position="1"/>
        <end position="23"/>
    </location>
</feature>